<evidence type="ECO:0000313" key="2">
    <source>
        <dbReference type="EMBL" id="ODV55383.1"/>
    </source>
</evidence>
<comment type="caution">
    <text evidence="2">The sequence shown here is derived from an EMBL/GenBank/DDBJ whole genome shotgun (WGS) entry which is preliminary data.</text>
</comment>
<keyword evidence="1" id="KW-1133">Transmembrane helix</keyword>
<dbReference type="EMBL" id="MECQ01000001">
    <property type="protein sequence ID" value="ODV55383.1"/>
    <property type="molecule type" value="Genomic_DNA"/>
</dbReference>
<keyword evidence="1" id="KW-0472">Membrane</keyword>
<dbReference type="Proteomes" id="UP000094784">
    <property type="component" value="Unassembled WGS sequence"/>
</dbReference>
<dbReference type="RefSeq" id="WP_069480471.1">
    <property type="nucleotide sequence ID" value="NZ_KV766182.1"/>
</dbReference>
<proteinExistence type="predicted"/>
<sequence length="427" mass="48414">MTHKPFDDEQLEHVLNNAPKLSDHRSKEDILNRLMADARLQDNIHLQEAMQEPIDDEPSQQEDAIIKKPATKSKVRNMQIYMSVAAVFVLTILVSTILKNNQGEQKDQASIPETAQYSTMQEDSAAKEAATQDEVLDSKSIVAEHERILSLRTSVYEEDVKDAVVFRIGLAGRDAESVPMTYVIPNERVATDFGEEKPSTLRMYEKYAPQIDEEAKGFTEYHPYKGELKEKEDKLIHVLPKENDYDVASATVNEYKGTMEDTFSDSEYTEVEIQNEDGTLYEFSQEGEPSQAMSLTNAKNFNYYLYHDTNGAEYLSPDFRQSFETVTEALTMMKNKNDDVYTSVVPENVTYTVTEQAEGVVVTFDIPLDLTSMEPIQATQLIEAMMLTAASFNQQLLLDNVVQESWEGFDLKGYLPKPVGPNKQFLP</sequence>
<feature type="transmembrane region" description="Helical" evidence="1">
    <location>
        <begin position="80"/>
        <end position="98"/>
    </location>
</feature>
<dbReference type="AlphaFoldDB" id="A0A1E4R4K9"/>
<keyword evidence="1" id="KW-0812">Transmembrane</keyword>
<reference evidence="2 3" key="1">
    <citation type="submission" date="2016-09" db="EMBL/GenBank/DDBJ databases">
        <title>Draft genome sequence of the soil isolate, Lysinibacillus fusiformis M5, a potential hypoxanthine producer.</title>
        <authorList>
            <person name="Gallegos-Monterrosa R."/>
            <person name="Maroti G."/>
            <person name="Balint B."/>
            <person name="Kovacs A.T."/>
        </authorList>
    </citation>
    <scope>NUCLEOTIDE SEQUENCE [LARGE SCALE GENOMIC DNA]</scope>
    <source>
        <strain evidence="2 3">M5</strain>
    </source>
</reference>
<name>A0A1E4R4K9_9BACI</name>
<gene>
    <name evidence="2" type="ORF">BG258_05455</name>
</gene>
<protein>
    <submittedName>
        <fullName evidence="2">RNA polymerase subunit sigma</fullName>
    </submittedName>
</protein>
<evidence type="ECO:0000313" key="3">
    <source>
        <dbReference type="Proteomes" id="UP000094784"/>
    </source>
</evidence>
<dbReference type="OrthoDB" id="2965336at2"/>
<organism evidence="2 3">
    <name type="scientific">Lysinibacillus fusiformis</name>
    <dbReference type="NCBI Taxonomy" id="28031"/>
    <lineage>
        <taxon>Bacteria</taxon>
        <taxon>Bacillati</taxon>
        <taxon>Bacillota</taxon>
        <taxon>Bacilli</taxon>
        <taxon>Bacillales</taxon>
        <taxon>Bacillaceae</taxon>
        <taxon>Lysinibacillus</taxon>
    </lineage>
</organism>
<evidence type="ECO:0000256" key="1">
    <source>
        <dbReference type="SAM" id="Phobius"/>
    </source>
</evidence>
<accession>A0A1E4R4K9</accession>